<keyword evidence="4 8" id="KW-0812">Transmembrane</keyword>
<evidence type="ECO:0000313" key="14">
    <source>
        <dbReference type="Proteomes" id="UP000003586"/>
    </source>
</evidence>
<dbReference type="HOGENOM" id="CLU_004317_2_1_10"/>
<feature type="domain" description="TonB-dependent receptor-like beta-barrel" evidence="11">
    <location>
        <begin position="453"/>
        <end position="888"/>
    </location>
</feature>
<evidence type="ECO:0000256" key="8">
    <source>
        <dbReference type="PROSITE-ProRule" id="PRU01360"/>
    </source>
</evidence>
<dbReference type="SUPFAM" id="SSF56935">
    <property type="entry name" value="Porins"/>
    <property type="match status" value="1"/>
</dbReference>
<dbReference type="Gene3D" id="2.170.130.10">
    <property type="entry name" value="TonB-dependent receptor, plug domain"/>
    <property type="match status" value="1"/>
</dbReference>
<dbReference type="Gene3D" id="2.60.40.1120">
    <property type="entry name" value="Carboxypeptidase-like, regulatory domain"/>
    <property type="match status" value="1"/>
</dbReference>
<comment type="subcellular location">
    <subcellularLocation>
        <location evidence="1 8">Cell outer membrane</location>
        <topology evidence="1 8">Multi-pass membrane protein</topology>
    </subcellularLocation>
</comment>
<dbReference type="InterPro" id="IPR039426">
    <property type="entry name" value="TonB-dep_rcpt-like"/>
</dbReference>
<reference evidence="13 14" key="1">
    <citation type="submission" date="2013-12" db="EMBL/GenBank/DDBJ databases">
        <authorList>
            <consortium name="DOE Joint Genome Institute"/>
            <person name="Eisen J."/>
            <person name="Huntemann M."/>
            <person name="Han J."/>
            <person name="Chen A."/>
            <person name="Kyrpides N."/>
            <person name="Mavromatis K."/>
            <person name="Markowitz V."/>
            <person name="Palaniappan K."/>
            <person name="Ivanova N."/>
            <person name="Schaumberg A."/>
            <person name="Pati A."/>
            <person name="Liolios K."/>
            <person name="Nordberg H.P."/>
            <person name="Cantor M.N."/>
            <person name="Hua S.X."/>
            <person name="Woyke T."/>
        </authorList>
    </citation>
    <scope>NUCLEOTIDE SEQUENCE [LARGE SCALE GENOMIC DNA]</scope>
    <source>
        <strain evidence="14">DSM 19437</strain>
    </source>
</reference>
<gene>
    <name evidence="13" type="ORF">NIASO_15365</name>
</gene>
<keyword evidence="7 8" id="KW-0998">Cell outer membrane</keyword>
<keyword evidence="6 8" id="KW-0472">Membrane</keyword>
<evidence type="ECO:0000256" key="9">
    <source>
        <dbReference type="RuleBase" id="RU003357"/>
    </source>
</evidence>
<proteinExistence type="inferred from homology"/>
<evidence type="ECO:0000256" key="3">
    <source>
        <dbReference type="ARBA" id="ARBA00022452"/>
    </source>
</evidence>
<dbReference type="PROSITE" id="PS52016">
    <property type="entry name" value="TONB_DEPENDENT_REC_3"/>
    <property type="match status" value="1"/>
</dbReference>
<sequence>MRKNRIRNKKSNFLLAVLLLLLLPFIGMAQRRTVSGMVTSKETTEPIANATVLIKGTSRGTTTNAEGHYSIATTTGEVLTFSAVGYKATDRKYSGQASINVLLESNSKQEDEVVVTTALGIKKQDRALGYAVTKIDSTQLTEAVSTNWTDALSGKVAGLSLIRSGSGPAGSNKIILRGENNLTGDNEALIIVDGVVISSSSGRRSANGSDNVYATGSDNLPADYGSAVNDLNPNDIESVTVLKGPAAAALYGQRGANGAIVITTKSAAAKKNGQFRIQFTSNGSMESLNRTVDRQYEYGLGLDGQLDYDFGRSANSSSSSAYGPKFDGQLFYQYNPVTQTRDTVATPWVAYKNIDDFWDVGKNLTNNLSVSGKLLSTAFRITGSIQDNKWIVPNTGFKRNSASITTNTDITKKLKLSTKMNYGFRSSDNLPGAGYGNQSLMYWYIFWQPNADYNWLRNYWMGTPGSSYSSDSMYKRIRYPYSSFPENPFAIVNEFINKTRRQNVTGNVQLNYQFSKELSLMVRGNLDWSYDKREQDRPYDAGSRLPYGSIRKQNIHTREVSYDFLARYNKSLSDNVKFGVSLGGSQLKNEYDKTDKRADGLKFPKLDSLHPSPYPGIYDLNNNLYGLTFYPDTSRYQINSIYGLINFSYKNYLFAEVTGRQDWNSVLATPNRTDNVGFFYPSLNTSFVLSDVTKLPTAISYAKLRASIAQVGSGATTPYRTAYTYPLAVNNGLYPDSAVSNPRTLPNDNLKPLKTTTFELGAEVQLFKNRLGFDLALYWGNTQNQILTRTLDRSSGYDYAIINAGRVNNNGIELSLNGKPIVNKNGFNWEVFATYSFNKNKIMSMPDSTVLLRAGQIASGQIVATIGGSMGDLYGLGYQRSPNGQVIFDPVTGFPKITSNIIYLGNTTPKYKVSLGNNFRYKQFSLKLLFDAQAGAVAYSLTHYKMVEQGKLAVTLPGRYNGIIGNGVLEVLNDKGEVTGYRKNDVVAYDVDQYYQNSMGSLNAEGSTFSTDFIKFREATLYYSFNAKLLKKVGLKTATLGIYGRDLFIWSPWPIFDPEFGTLSGSDIVRGFEVGQFPSTRSVGFNLSIGL</sequence>
<dbReference type="NCBIfam" id="TIGR04057">
    <property type="entry name" value="SusC_RagA_signa"/>
    <property type="match status" value="1"/>
</dbReference>
<evidence type="ECO:0000259" key="12">
    <source>
        <dbReference type="Pfam" id="PF07715"/>
    </source>
</evidence>
<keyword evidence="10" id="KW-0732">Signal</keyword>
<dbReference type="Pfam" id="PF07715">
    <property type="entry name" value="Plug"/>
    <property type="match status" value="1"/>
</dbReference>
<dbReference type="OrthoDB" id="9768177at2"/>
<feature type="signal peptide" evidence="10">
    <location>
        <begin position="1"/>
        <end position="29"/>
    </location>
</feature>
<keyword evidence="5 9" id="KW-0798">TonB box</keyword>
<dbReference type="InterPro" id="IPR023996">
    <property type="entry name" value="TonB-dep_OMP_SusC/RagA"/>
</dbReference>
<dbReference type="InterPro" id="IPR008969">
    <property type="entry name" value="CarboxyPept-like_regulatory"/>
</dbReference>
<evidence type="ECO:0000256" key="6">
    <source>
        <dbReference type="ARBA" id="ARBA00023136"/>
    </source>
</evidence>
<evidence type="ECO:0000256" key="10">
    <source>
        <dbReference type="SAM" id="SignalP"/>
    </source>
</evidence>
<feature type="domain" description="TonB-dependent receptor plug" evidence="12">
    <location>
        <begin position="128"/>
        <end position="259"/>
    </location>
</feature>
<organism evidence="13 14">
    <name type="scientific">Niabella soli DSM 19437</name>
    <dbReference type="NCBI Taxonomy" id="929713"/>
    <lineage>
        <taxon>Bacteria</taxon>
        <taxon>Pseudomonadati</taxon>
        <taxon>Bacteroidota</taxon>
        <taxon>Chitinophagia</taxon>
        <taxon>Chitinophagales</taxon>
        <taxon>Chitinophagaceae</taxon>
        <taxon>Niabella</taxon>
    </lineage>
</organism>
<protein>
    <submittedName>
        <fullName evidence="13">Membrane protein</fullName>
    </submittedName>
</protein>
<keyword evidence="14" id="KW-1185">Reference proteome</keyword>
<dbReference type="GO" id="GO:0009279">
    <property type="term" value="C:cell outer membrane"/>
    <property type="evidence" value="ECO:0007669"/>
    <property type="project" value="UniProtKB-SubCell"/>
</dbReference>
<dbReference type="InterPro" id="IPR037066">
    <property type="entry name" value="Plug_dom_sf"/>
</dbReference>
<dbReference type="RefSeq" id="WP_008586902.1">
    <property type="nucleotide sequence ID" value="NZ_CP007035.1"/>
</dbReference>
<dbReference type="STRING" id="929713.NIASO_15365"/>
<dbReference type="AlphaFoldDB" id="W0EZD7"/>
<dbReference type="Proteomes" id="UP000003586">
    <property type="component" value="Chromosome"/>
</dbReference>
<keyword evidence="2 8" id="KW-0813">Transport</keyword>
<dbReference type="InterPro" id="IPR036942">
    <property type="entry name" value="Beta-barrel_TonB_sf"/>
</dbReference>
<name>W0EZD7_9BACT</name>
<dbReference type="Pfam" id="PF13715">
    <property type="entry name" value="CarbopepD_reg_2"/>
    <property type="match status" value="1"/>
</dbReference>
<dbReference type="Pfam" id="PF00593">
    <property type="entry name" value="TonB_dep_Rec_b-barrel"/>
    <property type="match status" value="1"/>
</dbReference>
<dbReference type="Gene3D" id="2.40.170.20">
    <property type="entry name" value="TonB-dependent receptor, beta-barrel domain"/>
    <property type="match status" value="1"/>
</dbReference>
<dbReference type="InterPro" id="IPR012910">
    <property type="entry name" value="Plug_dom"/>
</dbReference>
<comment type="similarity">
    <text evidence="8 9">Belongs to the TonB-dependent receptor family.</text>
</comment>
<keyword evidence="3 8" id="KW-1134">Transmembrane beta strand</keyword>
<dbReference type="EMBL" id="CP007035">
    <property type="protein sequence ID" value="AHF16155.1"/>
    <property type="molecule type" value="Genomic_DNA"/>
</dbReference>
<evidence type="ECO:0000256" key="7">
    <source>
        <dbReference type="ARBA" id="ARBA00023237"/>
    </source>
</evidence>
<accession>W0EZD7</accession>
<dbReference type="InterPro" id="IPR023997">
    <property type="entry name" value="TonB-dep_OMP_SusC/RagA_CS"/>
</dbReference>
<dbReference type="KEGG" id="nso:NIASO_15365"/>
<evidence type="ECO:0000256" key="2">
    <source>
        <dbReference type="ARBA" id="ARBA00022448"/>
    </source>
</evidence>
<dbReference type="NCBIfam" id="TIGR04056">
    <property type="entry name" value="OMP_RagA_SusC"/>
    <property type="match status" value="1"/>
</dbReference>
<evidence type="ECO:0000313" key="13">
    <source>
        <dbReference type="EMBL" id="AHF16155.1"/>
    </source>
</evidence>
<evidence type="ECO:0000256" key="5">
    <source>
        <dbReference type="ARBA" id="ARBA00023077"/>
    </source>
</evidence>
<dbReference type="eggNOG" id="COG4206">
    <property type="taxonomic scope" value="Bacteria"/>
</dbReference>
<dbReference type="SUPFAM" id="SSF49464">
    <property type="entry name" value="Carboxypeptidase regulatory domain-like"/>
    <property type="match status" value="1"/>
</dbReference>
<feature type="chain" id="PRO_5004788349" evidence="10">
    <location>
        <begin position="30"/>
        <end position="1091"/>
    </location>
</feature>
<dbReference type="InterPro" id="IPR000531">
    <property type="entry name" value="Beta-barrel_TonB"/>
</dbReference>
<evidence type="ECO:0000256" key="1">
    <source>
        <dbReference type="ARBA" id="ARBA00004571"/>
    </source>
</evidence>
<evidence type="ECO:0000259" key="11">
    <source>
        <dbReference type="Pfam" id="PF00593"/>
    </source>
</evidence>
<evidence type="ECO:0000256" key="4">
    <source>
        <dbReference type="ARBA" id="ARBA00022692"/>
    </source>
</evidence>